<sequence length="481" mass="52832">MAEILKNYRDAEYAQKRFPRSFTLEMLTFTVSALAALAMIWMLFSPQVSIPAVVIAGVVFTLSIVIVIRLVMDPDSVRAHQSEEVLVVASCMLGYMKDGMNQQAAQQICNLLLPSTSAIAVSITDCEKVLGYTGVEAFENPVGGPIRTSATYDAIEEGETYVLYTAEEIGFPDTKTQVNAAIIVPLKVGGAVDGTLKFYYRSGKKITETQKSIAEGFGLMLSSQMAAAEYEEQRKLATAMELKMLQSQINPHFLFNTINTIASLIRTNPAKARVLLRDFAVFYRSTLEDSSDRILLERELQQTQRYFSFEVARFGEDRLELKVNQTDDFSSMMVPPFIVQPIAENAVKHAMPSEGKLTVSISAQIDGDDVIVVVEDDGVGMSQEACESIMHPESSTGLGIAVKNVHDRMKGFFGPDASMQVDSQLGEGTRVTLRFPGCAQRASQSQGAEDALEAMVQKDRAGEDVLRRPLELTLEDIAPAL</sequence>
<keyword evidence="4" id="KW-0902">Two-component regulatory system</keyword>
<gene>
    <name evidence="7" type="ORF">E5982_07230</name>
</gene>
<evidence type="ECO:0000256" key="1">
    <source>
        <dbReference type="ARBA" id="ARBA00000085"/>
    </source>
</evidence>
<evidence type="ECO:0000256" key="3">
    <source>
        <dbReference type="ARBA" id="ARBA00022777"/>
    </source>
</evidence>
<dbReference type="OrthoDB" id="2514702at2"/>
<dbReference type="PROSITE" id="PS50109">
    <property type="entry name" value="HIS_KIN"/>
    <property type="match status" value="1"/>
</dbReference>
<dbReference type="InterPro" id="IPR003594">
    <property type="entry name" value="HATPase_dom"/>
</dbReference>
<dbReference type="SMART" id="SM00387">
    <property type="entry name" value="HATPase_c"/>
    <property type="match status" value="1"/>
</dbReference>
<feature type="transmembrane region" description="Helical" evidence="5">
    <location>
        <begin position="21"/>
        <end position="44"/>
    </location>
</feature>
<dbReference type="AlphaFoldDB" id="A0A4T9T746"/>
<feature type="transmembrane region" description="Helical" evidence="5">
    <location>
        <begin position="50"/>
        <end position="72"/>
    </location>
</feature>
<dbReference type="Pfam" id="PF02518">
    <property type="entry name" value="HATPase_c"/>
    <property type="match status" value="1"/>
</dbReference>
<organism evidence="7 8">
    <name type="scientific">Parvibacter caecicola</name>
    <dbReference type="NCBI Taxonomy" id="747645"/>
    <lineage>
        <taxon>Bacteria</taxon>
        <taxon>Bacillati</taxon>
        <taxon>Actinomycetota</taxon>
        <taxon>Coriobacteriia</taxon>
        <taxon>Coriobacteriales</taxon>
        <taxon>Coriobacteriaceae</taxon>
        <taxon>Parvibacter</taxon>
    </lineage>
</organism>
<dbReference type="InterPro" id="IPR029016">
    <property type="entry name" value="GAF-like_dom_sf"/>
</dbReference>
<keyword evidence="8" id="KW-1185">Reference proteome</keyword>
<evidence type="ECO:0000256" key="2">
    <source>
        <dbReference type="ARBA" id="ARBA00012438"/>
    </source>
</evidence>
<dbReference type="InterPro" id="IPR004358">
    <property type="entry name" value="Sig_transdc_His_kin-like_C"/>
</dbReference>
<feature type="domain" description="Histidine kinase" evidence="6">
    <location>
        <begin position="338"/>
        <end position="439"/>
    </location>
</feature>
<reference evidence="7 8" key="1">
    <citation type="submission" date="2019-04" db="EMBL/GenBank/DDBJ databases">
        <title>Microbes associate with the intestines of laboratory mice.</title>
        <authorList>
            <person name="Navarre W."/>
            <person name="Wong E."/>
            <person name="Huang K.C."/>
            <person name="Tropini C."/>
            <person name="Ng K."/>
            <person name="Yu B."/>
        </authorList>
    </citation>
    <scope>NUCLEOTIDE SEQUENCE [LARGE SCALE GENOMIC DNA]</scope>
    <source>
        <strain evidence="7 8">NM48_B13</strain>
    </source>
</reference>
<dbReference type="PRINTS" id="PR00344">
    <property type="entry name" value="BCTRLSENSOR"/>
</dbReference>
<dbReference type="GO" id="GO:0000155">
    <property type="term" value="F:phosphorelay sensor kinase activity"/>
    <property type="evidence" value="ECO:0007669"/>
    <property type="project" value="InterPro"/>
</dbReference>
<dbReference type="RefSeq" id="WP_136845955.1">
    <property type="nucleotide sequence ID" value="NZ_CAOKAH010000011.1"/>
</dbReference>
<evidence type="ECO:0000256" key="5">
    <source>
        <dbReference type="SAM" id="Phobius"/>
    </source>
</evidence>
<protein>
    <recommendedName>
        <fullName evidence="2">histidine kinase</fullName>
        <ecNumber evidence="2">2.7.13.3</ecNumber>
    </recommendedName>
</protein>
<dbReference type="InterPro" id="IPR005467">
    <property type="entry name" value="His_kinase_dom"/>
</dbReference>
<dbReference type="EC" id="2.7.13.3" evidence="2"/>
<keyword evidence="5" id="KW-0812">Transmembrane</keyword>
<evidence type="ECO:0000256" key="4">
    <source>
        <dbReference type="ARBA" id="ARBA00023012"/>
    </source>
</evidence>
<dbReference type="InterPro" id="IPR050640">
    <property type="entry name" value="Bact_2-comp_sensor_kinase"/>
</dbReference>
<keyword evidence="3 7" id="KW-0808">Transferase</keyword>
<evidence type="ECO:0000313" key="7">
    <source>
        <dbReference type="EMBL" id="TJW10331.1"/>
    </source>
</evidence>
<name>A0A4T9T746_9ACTN</name>
<dbReference type="Pfam" id="PF06580">
    <property type="entry name" value="His_kinase"/>
    <property type="match status" value="1"/>
</dbReference>
<dbReference type="EMBL" id="SSTM01000004">
    <property type="protein sequence ID" value="TJW10331.1"/>
    <property type="molecule type" value="Genomic_DNA"/>
</dbReference>
<dbReference type="Gene3D" id="3.30.450.40">
    <property type="match status" value="1"/>
</dbReference>
<dbReference type="InterPro" id="IPR010559">
    <property type="entry name" value="Sig_transdc_His_kin_internal"/>
</dbReference>
<dbReference type="Proteomes" id="UP000309454">
    <property type="component" value="Unassembled WGS sequence"/>
</dbReference>
<keyword evidence="5" id="KW-1133">Transmembrane helix</keyword>
<dbReference type="Gene3D" id="3.30.565.10">
    <property type="entry name" value="Histidine kinase-like ATPase, C-terminal domain"/>
    <property type="match status" value="1"/>
</dbReference>
<dbReference type="PANTHER" id="PTHR34220:SF7">
    <property type="entry name" value="SENSOR HISTIDINE KINASE YPDA"/>
    <property type="match status" value="1"/>
</dbReference>
<keyword evidence="5" id="KW-0472">Membrane</keyword>
<comment type="catalytic activity">
    <reaction evidence="1">
        <text>ATP + protein L-histidine = ADP + protein N-phospho-L-histidine.</text>
        <dbReference type="EC" id="2.7.13.3"/>
    </reaction>
</comment>
<comment type="caution">
    <text evidence="7">The sequence shown here is derived from an EMBL/GenBank/DDBJ whole genome shotgun (WGS) entry which is preliminary data.</text>
</comment>
<dbReference type="InterPro" id="IPR036890">
    <property type="entry name" value="HATPase_C_sf"/>
</dbReference>
<dbReference type="GO" id="GO:0016020">
    <property type="term" value="C:membrane"/>
    <property type="evidence" value="ECO:0007669"/>
    <property type="project" value="InterPro"/>
</dbReference>
<dbReference type="SUPFAM" id="SSF55874">
    <property type="entry name" value="ATPase domain of HSP90 chaperone/DNA topoisomerase II/histidine kinase"/>
    <property type="match status" value="1"/>
</dbReference>
<proteinExistence type="predicted"/>
<dbReference type="PANTHER" id="PTHR34220">
    <property type="entry name" value="SENSOR HISTIDINE KINASE YPDA"/>
    <property type="match status" value="1"/>
</dbReference>
<evidence type="ECO:0000259" key="6">
    <source>
        <dbReference type="PROSITE" id="PS50109"/>
    </source>
</evidence>
<accession>A0A4T9T746</accession>
<keyword evidence="3 7" id="KW-0418">Kinase</keyword>
<evidence type="ECO:0000313" key="8">
    <source>
        <dbReference type="Proteomes" id="UP000309454"/>
    </source>
</evidence>